<protein>
    <submittedName>
        <fullName evidence="4">Transcriptional repressor</fullName>
    </submittedName>
</protein>
<evidence type="ECO:0000259" key="2">
    <source>
        <dbReference type="Pfam" id="PF02829"/>
    </source>
</evidence>
<dbReference type="Gene3D" id="3.30.1340.20">
    <property type="entry name" value="3H domain"/>
    <property type="match status" value="1"/>
</dbReference>
<dbReference type="InterPro" id="IPR036388">
    <property type="entry name" value="WH-like_DNA-bd_sf"/>
</dbReference>
<dbReference type="AlphaFoldDB" id="B4U1Y6"/>
<proteinExistence type="predicted"/>
<dbReference type="Gene3D" id="1.10.10.10">
    <property type="entry name" value="Winged helix-like DNA-binding domain superfamily/Winged helix DNA-binding domain"/>
    <property type="match status" value="1"/>
</dbReference>
<accession>B4U1Y6</accession>
<dbReference type="PIRSF" id="PIRSF037847">
    <property type="entry name" value="NiaR"/>
    <property type="match status" value="1"/>
</dbReference>
<organism evidence="4 5">
    <name type="scientific">Streptococcus equi subsp. zooepidemicus (strain MGCS10565)</name>
    <dbReference type="NCBI Taxonomy" id="552526"/>
    <lineage>
        <taxon>Bacteria</taxon>
        <taxon>Bacillati</taxon>
        <taxon>Bacillota</taxon>
        <taxon>Bacilli</taxon>
        <taxon>Lactobacillales</taxon>
        <taxon>Streptococcaceae</taxon>
        <taxon>Streptococcus</taxon>
    </lineage>
</organism>
<dbReference type="EMBL" id="CP001129">
    <property type="protein sequence ID" value="ACG62003.1"/>
    <property type="molecule type" value="Genomic_DNA"/>
</dbReference>
<evidence type="ECO:0000256" key="1">
    <source>
        <dbReference type="PIRSR" id="PIRSR037847-1"/>
    </source>
</evidence>
<keyword evidence="1" id="KW-0533">Nickel</keyword>
<sequence length="180" mass="19682">MVKEGNLMKAKERREAITDRLSQAQEAISATSLAKALGVSRQVIVGDIALLRAQQLDIISTPKGYILSSALFSHHYSARIVCQHGPEQTRQELELILAHDGIVTNVEVEHPIYGMLTAPLNIKSSADINNFIEKLGASRAELLSSLTEGLHTHLLSCPDQEAFEEIKRDLAAAGILYGEQ</sequence>
<dbReference type="InterPro" id="IPR026043">
    <property type="entry name" value="NadR"/>
</dbReference>
<dbReference type="Proteomes" id="UP000001873">
    <property type="component" value="Chromosome"/>
</dbReference>
<feature type="domain" description="3H" evidence="2">
    <location>
        <begin position="80"/>
        <end position="176"/>
    </location>
</feature>
<keyword evidence="1" id="KW-0479">Metal-binding</keyword>
<name>B4U1Y6_STREM</name>
<dbReference type="InterPro" id="IPR035922">
    <property type="entry name" value="3H_dom_sf"/>
</dbReference>
<feature type="domain" description="Helix-turn-helix type 11" evidence="3">
    <location>
        <begin position="13"/>
        <end position="66"/>
    </location>
</feature>
<dbReference type="SUPFAM" id="SSF75500">
    <property type="entry name" value="Putative transcriptional regulator TM1602, C-terminal domain"/>
    <property type="match status" value="1"/>
</dbReference>
<dbReference type="Pfam" id="PF02829">
    <property type="entry name" value="3H"/>
    <property type="match status" value="1"/>
</dbReference>
<dbReference type="KEGG" id="sez:Sez_0636"/>
<dbReference type="InterPro" id="IPR013196">
    <property type="entry name" value="HTH_11"/>
</dbReference>
<evidence type="ECO:0000259" key="3">
    <source>
        <dbReference type="Pfam" id="PF08279"/>
    </source>
</evidence>
<dbReference type="InterPro" id="IPR036390">
    <property type="entry name" value="WH_DNA-bd_sf"/>
</dbReference>
<reference evidence="4 5" key="1">
    <citation type="journal article" date="2008" name="PLoS ONE">
        <title>Genome sequence of a lancefield group C Streptococcus zooepidemicus strain causing epidemic nephritis: new information about an old disease.</title>
        <authorList>
            <person name="Beres S.B."/>
            <person name="Sesso R."/>
            <person name="Pinto S.W.L."/>
            <person name="Hoe N.P."/>
            <person name="Porcella S.F."/>
            <person name="Deleo F.R."/>
            <person name="Musser J.M."/>
        </authorList>
    </citation>
    <scope>NUCLEOTIDE SEQUENCE [LARGE SCALE GENOMIC DNA]</scope>
    <source>
        <strain evidence="4 5">MGCS10565</strain>
    </source>
</reference>
<feature type="binding site" evidence="1">
    <location>
        <position position="92"/>
    </location>
    <ligand>
        <name>Ni(2+)</name>
        <dbReference type="ChEBI" id="CHEBI:49786"/>
    </ligand>
</feature>
<dbReference type="Pfam" id="PF08279">
    <property type="entry name" value="HTH_11"/>
    <property type="match status" value="1"/>
</dbReference>
<dbReference type="SUPFAM" id="SSF46785">
    <property type="entry name" value="Winged helix' DNA-binding domain"/>
    <property type="match status" value="1"/>
</dbReference>
<dbReference type="HOGENOM" id="CLU_108798_0_0_9"/>
<feature type="binding site" evidence="1">
    <location>
        <position position="84"/>
    </location>
    <ligand>
        <name>Ni(2+)</name>
        <dbReference type="ChEBI" id="CHEBI:49786"/>
    </ligand>
</feature>
<dbReference type="GO" id="GO:0046872">
    <property type="term" value="F:metal ion binding"/>
    <property type="evidence" value="ECO:0007669"/>
    <property type="project" value="UniProtKB-KW"/>
</dbReference>
<feature type="binding site" evidence="1">
    <location>
        <position position="151"/>
    </location>
    <ligand>
        <name>Ni(2+)</name>
        <dbReference type="ChEBI" id="CHEBI:49786"/>
    </ligand>
</feature>
<evidence type="ECO:0000313" key="5">
    <source>
        <dbReference type="Proteomes" id="UP000001873"/>
    </source>
</evidence>
<feature type="binding site" evidence="1">
    <location>
        <position position="153"/>
    </location>
    <ligand>
        <name>Ni(2+)</name>
        <dbReference type="ChEBI" id="CHEBI:49786"/>
    </ligand>
</feature>
<gene>
    <name evidence="4" type="ordered locus">Sez_0636</name>
</gene>
<dbReference type="PANTHER" id="PTHR40068">
    <property type="entry name" value="TRANSCRIPTION REPRESSOR NIAR-RELATED"/>
    <property type="match status" value="1"/>
</dbReference>
<dbReference type="InterPro" id="IPR004173">
    <property type="entry name" value="3H_domain"/>
</dbReference>
<evidence type="ECO:0000313" key="4">
    <source>
        <dbReference type="EMBL" id="ACG62003.1"/>
    </source>
</evidence>
<dbReference type="PANTHER" id="PTHR40068:SF1">
    <property type="entry name" value="TRANSCRIPTION REPRESSOR NIAR-RELATED"/>
    <property type="match status" value="1"/>
</dbReference>